<keyword evidence="16" id="KW-1185">Reference proteome</keyword>
<dbReference type="SUPFAM" id="SSF48264">
    <property type="entry name" value="Cytochrome P450"/>
    <property type="match status" value="1"/>
</dbReference>
<evidence type="ECO:0000256" key="6">
    <source>
        <dbReference type="ARBA" id="ARBA00022723"/>
    </source>
</evidence>
<reference evidence="15 16" key="1">
    <citation type="submission" date="2024-08" db="EMBL/GenBank/DDBJ databases">
        <authorList>
            <person name="Cucini C."/>
            <person name="Frati F."/>
        </authorList>
    </citation>
    <scope>NUCLEOTIDE SEQUENCE [LARGE SCALE GENOMIC DNA]</scope>
</reference>
<keyword evidence="11 13" id="KW-0503">Monooxygenase</keyword>
<dbReference type="Proteomes" id="UP001642540">
    <property type="component" value="Unassembled WGS sequence"/>
</dbReference>
<proteinExistence type="inferred from homology"/>
<organism evidence="15 16">
    <name type="scientific">Orchesella dallaii</name>
    <dbReference type="NCBI Taxonomy" id="48710"/>
    <lineage>
        <taxon>Eukaryota</taxon>
        <taxon>Metazoa</taxon>
        <taxon>Ecdysozoa</taxon>
        <taxon>Arthropoda</taxon>
        <taxon>Hexapoda</taxon>
        <taxon>Collembola</taxon>
        <taxon>Entomobryomorpha</taxon>
        <taxon>Entomobryoidea</taxon>
        <taxon>Orchesellidae</taxon>
        <taxon>Orchesellinae</taxon>
        <taxon>Orchesella</taxon>
    </lineage>
</organism>
<dbReference type="InterPro" id="IPR036396">
    <property type="entry name" value="Cyt_P450_sf"/>
</dbReference>
<dbReference type="EMBL" id="CAXLJM020000161">
    <property type="protein sequence ID" value="CAL8144621.1"/>
    <property type="molecule type" value="Genomic_DNA"/>
</dbReference>
<keyword evidence="7" id="KW-0256">Endoplasmic reticulum</keyword>
<keyword evidence="14" id="KW-0732">Signal</keyword>
<evidence type="ECO:0000256" key="2">
    <source>
        <dbReference type="ARBA" id="ARBA00004174"/>
    </source>
</evidence>
<keyword evidence="12" id="KW-0472">Membrane</keyword>
<dbReference type="CDD" id="cd11056">
    <property type="entry name" value="CYP6-like"/>
    <property type="match status" value="1"/>
</dbReference>
<dbReference type="PANTHER" id="PTHR24292">
    <property type="entry name" value="CYTOCHROME P450"/>
    <property type="match status" value="1"/>
</dbReference>
<evidence type="ECO:0000256" key="14">
    <source>
        <dbReference type="SAM" id="SignalP"/>
    </source>
</evidence>
<dbReference type="InterPro" id="IPR002401">
    <property type="entry name" value="Cyt_P450_E_grp-I"/>
</dbReference>
<evidence type="ECO:0000313" key="15">
    <source>
        <dbReference type="EMBL" id="CAL8144621.1"/>
    </source>
</evidence>
<keyword evidence="10 13" id="KW-0408">Iron</keyword>
<keyword evidence="8" id="KW-0492">Microsome</keyword>
<evidence type="ECO:0000256" key="3">
    <source>
        <dbReference type="ARBA" id="ARBA00004406"/>
    </source>
</evidence>
<dbReference type="PRINTS" id="PR00463">
    <property type="entry name" value="EP450I"/>
</dbReference>
<dbReference type="PROSITE" id="PS00086">
    <property type="entry name" value="CYTOCHROME_P450"/>
    <property type="match status" value="1"/>
</dbReference>
<evidence type="ECO:0000313" key="16">
    <source>
        <dbReference type="Proteomes" id="UP001642540"/>
    </source>
</evidence>
<name>A0ABP1S674_9HEXA</name>
<comment type="cofactor">
    <cofactor evidence="1">
        <name>heme</name>
        <dbReference type="ChEBI" id="CHEBI:30413"/>
    </cofactor>
</comment>
<keyword evidence="5 13" id="KW-0349">Heme</keyword>
<evidence type="ECO:0000256" key="5">
    <source>
        <dbReference type="ARBA" id="ARBA00022617"/>
    </source>
</evidence>
<dbReference type="Gene3D" id="1.10.630.10">
    <property type="entry name" value="Cytochrome P450"/>
    <property type="match status" value="1"/>
</dbReference>
<dbReference type="InterPro" id="IPR001128">
    <property type="entry name" value="Cyt_P450"/>
</dbReference>
<sequence>MWAVLILLSLIVYLLHKCFSKTPKPSWWKDHGIPEIDPSTSSSLFDIVFGNKSMNDRDDYTYNNMGSNKFCGVIESPTPIIFLKDLDLIKNVLIKDFDHFTDRRHPFPIADKTAVFSKNLGDLQGDEWKNVRQSVSPTFTTGKMRKMMEHFNSVGQEWIEMLQSKAKESSTGAAIIDANSCINQYTIEVIANAVFGMNTGTIQNPNSIFAQKAARIANMDKITDMIKMNLSPRYPKIFTMLGIEMFDKEGIQFFTNILRQSLEARLKGEVIRNDFQQLLIDARKGVLKGIGSDELDIFEKDAEIKSSSINKEKYLTDDIIIAQSLVFFLAGLTGVSNTIAFAAYALALQPDIQERLREEVGKVVKEDGSVDYDDLTQLTYLDMVVCEVLRKFPGMFRLERVCEKDYHDTESGLFVPKKGVVIIPVHSIHNDPKYYEYPEKFYPEHFTPEKKAERSPYAFQAFGVGPRNCIGMRFALIESKAVIAKLVHYFRIEPTEKTPSPLQGRVMGALPFIPADLELKLISLK</sequence>
<evidence type="ECO:0000256" key="13">
    <source>
        <dbReference type="RuleBase" id="RU000461"/>
    </source>
</evidence>
<comment type="caution">
    <text evidence="15">The sequence shown here is derived from an EMBL/GenBank/DDBJ whole genome shotgun (WGS) entry which is preliminary data.</text>
</comment>
<evidence type="ECO:0000256" key="10">
    <source>
        <dbReference type="ARBA" id="ARBA00023004"/>
    </source>
</evidence>
<dbReference type="Pfam" id="PF00067">
    <property type="entry name" value="p450"/>
    <property type="match status" value="1"/>
</dbReference>
<comment type="similarity">
    <text evidence="4 13">Belongs to the cytochrome P450 family.</text>
</comment>
<evidence type="ECO:0000256" key="12">
    <source>
        <dbReference type="ARBA" id="ARBA00023136"/>
    </source>
</evidence>
<comment type="subcellular location">
    <subcellularLocation>
        <location evidence="3">Endoplasmic reticulum membrane</location>
        <topology evidence="3">Peripheral membrane protein</topology>
    </subcellularLocation>
    <subcellularLocation>
        <location evidence="2">Microsome membrane</location>
        <topology evidence="2">Peripheral membrane protein</topology>
    </subcellularLocation>
</comment>
<protein>
    <recommendedName>
        <fullName evidence="17">Cytochrome P450</fullName>
    </recommendedName>
</protein>
<evidence type="ECO:0008006" key="17">
    <source>
        <dbReference type="Google" id="ProtNLM"/>
    </source>
</evidence>
<accession>A0ABP1S674</accession>
<evidence type="ECO:0000256" key="8">
    <source>
        <dbReference type="ARBA" id="ARBA00022848"/>
    </source>
</evidence>
<dbReference type="PANTHER" id="PTHR24292:SF54">
    <property type="entry name" value="CYP9F3-RELATED"/>
    <property type="match status" value="1"/>
</dbReference>
<evidence type="ECO:0000256" key="11">
    <source>
        <dbReference type="ARBA" id="ARBA00023033"/>
    </source>
</evidence>
<evidence type="ECO:0000256" key="9">
    <source>
        <dbReference type="ARBA" id="ARBA00023002"/>
    </source>
</evidence>
<evidence type="ECO:0000256" key="1">
    <source>
        <dbReference type="ARBA" id="ARBA00001971"/>
    </source>
</evidence>
<evidence type="ECO:0000256" key="7">
    <source>
        <dbReference type="ARBA" id="ARBA00022824"/>
    </source>
</evidence>
<keyword evidence="6 13" id="KW-0479">Metal-binding</keyword>
<keyword evidence="9 13" id="KW-0560">Oxidoreductase</keyword>
<evidence type="ECO:0000256" key="4">
    <source>
        <dbReference type="ARBA" id="ARBA00010617"/>
    </source>
</evidence>
<dbReference type="InterPro" id="IPR050476">
    <property type="entry name" value="Insect_CytP450_Detox"/>
</dbReference>
<dbReference type="PRINTS" id="PR00385">
    <property type="entry name" value="P450"/>
</dbReference>
<gene>
    <name evidence="15" type="ORF">ODALV1_LOCUS30246</name>
</gene>
<dbReference type="InterPro" id="IPR017972">
    <property type="entry name" value="Cyt_P450_CS"/>
</dbReference>
<feature type="signal peptide" evidence="14">
    <location>
        <begin position="1"/>
        <end position="20"/>
    </location>
</feature>
<feature type="chain" id="PRO_5047435725" description="Cytochrome P450" evidence="14">
    <location>
        <begin position="21"/>
        <end position="525"/>
    </location>
</feature>